<gene>
    <name evidence="2" type="ORF">EJD97_005455</name>
</gene>
<sequence length="60" mass="7351">FTLLFFFHRFSNIVNVCYLIAILYCLFFIVFDVFNINHLLQETLLRNFLLLELVICLWNF</sequence>
<reference evidence="2" key="1">
    <citation type="submission" date="2019-05" db="EMBL/GenBank/DDBJ databases">
        <title>The de novo reference genome and transcriptome assemblies of the wild tomato species Solanum chilense.</title>
        <authorList>
            <person name="Stam R."/>
            <person name="Nosenko T."/>
            <person name="Hoerger A.C."/>
            <person name="Stephan W."/>
            <person name="Seidel M.A."/>
            <person name="Kuhn J.M.M."/>
            <person name="Haberer G."/>
            <person name="Tellier A."/>
        </authorList>
    </citation>
    <scope>NUCLEOTIDE SEQUENCE</scope>
    <source>
        <tissue evidence="2">Mature leaves</tissue>
    </source>
</reference>
<keyword evidence="1" id="KW-0812">Transmembrane</keyword>
<protein>
    <submittedName>
        <fullName evidence="2">Uncharacterized protein</fullName>
    </submittedName>
</protein>
<proteinExistence type="predicted"/>
<evidence type="ECO:0000313" key="2">
    <source>
        <dbReference type="EMBL" id="TMW82665.1"/>
    </source>
</evidence>
<keyword evidence="1" id="KW-1133">Transmembrane helix</keyword>
<feature type="non-terminal residue" evidence="2">
    <location>
        <position position="60"/>
    </location>
</feature>
<feature type="transmembrane region" description="Helical" evidence="1">
    <location>
        <begin position="12"/>
        <end position="31"/>
    </location>
</feature>
<comment type="caution">
    <text evidence="2">The sequence shown here is derived from an EMBL/GenBank/DDBJ whole genome shotgun (WGS) entry which is preliminary data.</text>
</comment>
<keyword evidence="1" id="KW-0472">Membrane</keyword>
<dbReference type="EMBL" id="RXGB01017999">
    <property type="protein sequence ID" value="TMW82665.1"/>
    <property type="molecule type" value="Genomic_DNA"/>
</dbReference>
<dbReference type="AlphaFoldDB" id="A0A6N2AK48"/>
<accession>A0A6N2AK48</accession>
<feature type="non-terminal residue" evidence="2">
    <location>
        <position position="1"/>
    </location>
</feature>
<name>A0A6N2AK48_SOLCI</name>
<evidence type="ECO:0000256" key="1">
    <source>
        <dbReference type="SAM" id="Phobius"/>
    </source>
</evidence>
<organism evidence="2">
    <name type="scientific">Solanum chilense</name>
    <name type="common">Tomato</name>
    <name type="synonym">Lycopersicon chilense</name>
    <dbReference type="NCBI Taxonomy" id="4083"/>
    <lineage>
        <taxon>Eukaryota</taxon>
        <taxon>Viridiplantae</taxon>
        <taxon>Streptophyta</taxon>
        <taxon>Embryophyta</taxon>
        <taxon>Tracheophyta</taxon>
        <taxon>Spermatophyta</taxon>
        <taxon>Magnoliopsida</taxon>
        <taxon>eudicotyledons</taxon>
        <taxon>Gunneridae</taxon>
        <taxon>Pentapetalae</taxon>
        <taxon>asterids</taxon>
        <taxon>lamiids</taxon>
        <taxon>Solanales</taxon>
        <taxon>Solanaceae</taxon>
        <taxon>Solanoideae</taxon>
        <taxon>Solaneae</taxon>
        <taxon>Solanum</taxon>
        <taxon>Solanum subgen. Lycopersicon</taxon>
    </lineage>
</organism>